<accession>A0A168T895</accession>
<evidence type="ECO:0000313" key="3">
    <source>
        <dbReference type="Proteomes" id="UP000078561"/>
    </source>
</evidence>
<feature type="compositionally biased region" description="Basic and acidic residues" evidence="1">
    <location>
        <begin position="44"/>
        <end position="54"/>
    </location>
</feature>
<evidence type="ECO:0000313" key="2">
    <source>
        <dbReference type="EMBL" id="SAM09640.1"/>
    </source>
</evidence>
<proteinExistence type="predicted"/>
<evidence type="ECO:0000256" key="1">
    <source>
        <dbReference type="SAM" id="MobiDB-lite"/>
    </source>
</evidence>
<sequence>MRRTLEYLRPNVRNAVGKYYVEEGWITKEDLQDILALDQQQQQDQHKQLAHEDSSAFTSTDMDISSLQHDDSHTSHQ</sequence>
<feature type="compositionally biased region" description="Polar residues" evidence="1">
    <location>
        <begin position="55"/>
        <end position="67"/>
    </location>
</feature>
<name>A0A168T895_ABSGL</name>
<dbReference type="AlphaFoldDB" id="A0A168T895"/>
<feature type="compositionally biased region" description="Basic and acidic residues" evidence="1">
    <location>
        <begin position="68"/>
        <end position="77"/>
    </location>
</feature>
<reference evidence="2" key="1">
    <citation type="submission" date="2016-04" db="EMBL/GenBank/DDBJ databases">
        <authorList>
            <person name="Evans L.H."/>
            <person name="Alamgir A."/>
            <person name="Owens N."/>
            <person name="Weber N.D."/>
            <person name="Virtaneva K."/>
            <person name="Barbian K."/>
            <person name="Babar A."/>
            <person name="Rosenke K."/>
        </authorList>
    </citation>
    <scope>NUCLEOTIDE SEQUENCE [LARGE SCALE GENOMIC DNA]</scope>
    <source>
        <strain evidence="2">CBS 101.48</strain>
    </source>
</reference>
<dbReference type="EMBL" id="LT555164">
    <property type="protein sequence ID" value="SAM09640.1"/>
    <property type="molecule type" value="Genomic_DNA"/>
</dbReference>
<feature type="region of interest" description="Disordered" evidence="1">
    <location>
        <begin position="37"/>
        <end position="77"/>
    </location>
</feature>
<keyword evidence="3" id="KW-1185">Reference proteome</keyword>
<dbReference type="InParanoid" id="A0A168T895"/>
<gene>
    <name evidence="2" type="primary">ABSGL_15341.1 scaffold 16604</name>
</gene>
<organism evidence="2">
    <name type="scientific">Absidia glauca</name>
    <name type="common">Pin mould</name>
    <dbReference type="NCBI Taxonomy" id="4829"/>
    <lineage>
        <taxon>Eukaryota</taxon>
        <taxon>Fungi</taxon>
        <taxon>Fungi incertae sedis</taxon>
        <taxon>Mucoromycota</taxon>
        <taxon>Mucoromycotina</taxon>
        <taxon>Mucoromycetes</taxon>
        <taxon>Mucorales</taxon>
        <taxon>Cunninghamellaceae</taxon>
        <taxon>Absidia</taxon>
    </lineage>
</organism>
<protein>
    <submittedName>
        <fullName evidence="2">Uncharacterized protein</fullName>
    </submittedName>
</protein>
<dbReference type="Proteomes" id="UP000078561">
    <property type="component" value="Unassembled WGS sequence"/>
</dbReference>